<evidence type="ECO:0000313" key="1">
    <source>
        <dbReference type="EMBL" id="GAA1697120.1"/>
    </source>
</evidence>
<gene>
    <name evidence="1" type="ORF">GCM10009745_49110</name>
</gene>
<organism evidence="1 2">
    <name type="scientific">Kribbella yunnanensis</name>
    <dbReference type="NCBI Taxonomy" id="190194"/>
    <lineage>
        <taxon>Bacteria</taxon>
        <taxon>Bacillati</taxon>
        <taxon>Actinomycetota</taxon>
        <taxon>Actinomycetes</taxon>
        <taxon>Propionibacteriales</taxon>
        <taxon>Kribbellaceae</taxon>
        <taxon>Kribbella</taxon>
    </lineage>
</organism>
<comment type="caution">
    <text evidence="1">The sequence shown here is derived from an EMBL/GenBank/DDBJ whole genome shotgun (WGS) entry which is preliminary data.</text>
</comment>
<sequence length="85" mass="7716">MVTGPVTGVREGVGRPLGVGAPVGVGPPVGGVAPGVGVAPGGVVALGCELAVVEGVGTSACGVLGVSEQPANATSAITTTPASLT</sequence>
<accession>A0ABP4U156</accession>
<evidence type="ECO:0000313" key="2">
    <source>
        <dbReference type="Proteomes" id="UP001500280"/>
    </source>
</evidence>
<reference evidence="2" key="1">
    <citation type="journal article" date="2019" name="Int. J. Syst. Evol. Microbiol.">
        <title>The Global Catalogue of Microorganisms (GCM) 10K type strain sequencing project: providing services to taxonomists for standard genome sequencing and annotation.</title>
        <authorList>
            <consortium name="The Broad Institute Genomics Platform"/>
            <consortium name="The Broad Institute Genome Sequencing Center for Infectious Disease"/>
            <person name="Wu L."/>
            <person name="Ma J."/>
        </authorList>
    </citation>
    <scope>NUCLEOTIDE SEQUENCE [LARGE SCALE GENOMIC DNA]</scope>
    <source>
        <strain evidence="2">JCM 14307</strain>
    </source>
</reference>
<keyword evidence="2" id="KW-1185">Reference proteome</keyword>
<protein>
    <submittedName>
        <fullName evidence="1">Uncharacterized protein</fullName>
    </submittedName>
</protein>
<proteinExistence type="predicted"/>
<name>A0ABP4U156_9ACTN</name>
<dbReference type="EMBL" id="BAAANF010000017">
    <property type="protein sequence ID" value="GAA1697120.1"/>
    <property type="molecule type" value="Genomic_DNA"/>
</dbReference>
<dbReference type="Proteomes" id="UP001500280">
    <property type="component" value="Unassembled WGS sequence"/>
</dbReference>